<name>J9CX02_9ZZZZ</name>
<accession>J9CX02</accession>
<dbReference type="EMBL" id="AMCI01001684">
    <property type="protein sequence ID" value="EJX04786.1"/>
    <property type="molecule type" value="Genomic_DNA"/>
</dbReference>
<dbReference type="InterPro" id="IPR029044">
    <property type="entry name" value="Nucleotide-diphossugar_trans"/>
</dbReference>
<dbReference type="Pfam" id="PF00535">
    <property type="entry name" value="Glycos_transf_2"/>
    <property type="match status" value="1"/>
</dbReference>
<sequence length="309" mass="35386">MSTFLGPFHFKGAGALFVCRQKRLTKRCKPLILLHRRDGCGILYLTNCVWEDDLLPSISACIVSYNGAEEVIRAAESLLEHTRDSEFMLYLVDNASPDGTGKVLARHPWPQNVQVICLEQNIGFGKGHNIVLPLLKSNVHFILNPDIFVDSAILRQMTDWMQQHPRAAMATPCLLFPNGQVQILPKRRPTVLGLAARQGIPGLKKFGDHYAMLDEDLSKPIQIEFCTGSFCAVRTDVFKKIGGFDEKYFMYVEDADITQKALKEGEVWYLPQYCAYHEWHRAPQKSLKPFVQQLKSMGRYFKKWGFRFW</sequence>
<protein>
    <submittedName>
        <fullName evidence="2">Glycosyl transferase (Group 2 family protein)</fullName>
    </submittedName>
</protein>
<dbReference type="AlphaFoldDB" id="J9CX02"/>
<dbReference type="PANTHER" id="PTHR43179">
    <property type="entry name" value="RHAMNOSYLTRANSFERASE WBBL"/>
    <property type="match status" value="1"/>
</dbReference>
<evidence type="ECO:0000313" key="2">
    <source>
        <dbReference type="EMBL" id="EJX04786.1"/>
    </source>
</evidence>
<dbReference type="PANTHER" id="PTHR43179:SF10">
    <property type="entry name" value="GLYCOSYL TRANSFERASE"/>
    <property type="match status" value="1"/>
</dbReference>
<organism evidence="2">
    <name type="scientific">gut metagenome</name>
    <dbReference type="NCBI Taxonomy" id="749906"/>
    <lineage>
        <taxon>unclassified sequences</taxon>
        <taxon>metagenomes</taxon>
        <taxon>organismal metagenomes</taxon>
    </lineage>
</organism>
<dbReference type="SUPFAM" id="SSF53448">
    <property type="entry name" value="Nucleotide-diphospho-sugar transferases"/>
    <property type="match status" value="1"/>
</dbReference>
<reference evidence="2" key="1">
    <citation type="journal article" date="2012" name="PLoS ONE">
        <title>Gene sets for utilization of primary and secondary nutrition supplies in the distal gut of endangered iberian lynx.</title>
        <authorList>
            <person name="Alcaide M."/>
            <person name="Messina E."/>
            <person name="Richter M."/>
            <person name="Bargiela R."/>
            <person name="Peplies J."/>
            <person name="Huws S.A."/>
            <person name="Newbold C.J."/>
            <person name="Golyshin P.N."/>
            <person name="Simon M.A."/>
            <person name="Lopez G."/>
            <person name="Yakimov M.M."/>
            <person name="Ferrer M."/>
        </authorList>
    </citation>
    <scope>NUCLEOTIDE SEQUENCE</scope>
</reference>
<proteinExistence type="predicted"/>
<comment type="caution">
    <text evidence="2">The sequence shown here is derived from an EMBL/GenBank/DDBJ whole genome shotgun (WGS) entry which is preliminary data.</text>
</comment>
<feature type="domain" description="Glycosyltransferase 2-like" evidence="1">
    <location>
        <begin position="59"/>
        <end position="242"/>
    </location>
</feature>
<gene>
    <name evidence="2" type="ORF">EVA_07105</name>
</gene>
<evidence type="ECO:0000259" key="1">
    <source>
        <dbReference type="Pfam" id="PF00535"/>
    </source>
</evidence>
<dbReference type="GO" id="GO:0016740">
    <property type="term" value="F:transferase activity"/>
    <property type="evidence" value="ECO:0007669"/>
    <property type="project" value="UniProtKB-KW"/>
</dbReference>
<dbReference type="Gene3D" id="3.90.550.10">
    <property type="entry name" value="Spore Coat Polysaccharide Biosynthesis Protein SpsA, Chain A"/>
    <property type="match status" value="1"/>
</dbReference>
<dbReference type="InterPro" id="IPR001173">
    <property type="entry name" value="Glyco_trans_2-like"/>
</dbReference>
<dbReference type="CDD" id="cd04186">
    <property type="entry name" value="GT_2_like_c"/>
    <property type="match status" value="1"/>
</dbReference>
<keyword evidence="2" id="KW-0808">Transferase</keyword>